<dbReference type="Proteomes" id="UP000249260">
    <property type="component" value="Unassembled WGS sequence"/>
</dbReference>
<gene>
    <name evidence="3" type="ORF">DL346_03150</name>
</gene>
<feature type="transmembrane region" description="Helical" evidence="1">
    <location>
        <begin position="106"/>
        <end position="124"/>
    </location>
</feature>
<feature type="transmembrane region" description="Helical" evidence="1">
    <location>
        <begin position="78"/>
        <end position="99"/>
    </location>
</feature>
<organism evidence="3 4">
    <name type="scientific">Paenibacillus montanisoli</name>
    <dbReference type="NCBI Taxonomy" id="2081970"/>
    <lineage>
        <taxon>Bacteria</taxon>
        <taxon>Bacillati</taxon>
        <taxon>Bacillota</taxon>
        <taxon>Bacilli</taxon>
        <taxon>Bacillales</taxon>
        <taxon>Paenibacillaceae</taxon>
        <taxon>Paenibacillus</taxon>
    </lineage>
</organism>
<sequence>MKEIKFSRTIVYFLPFFLWVALIFHLSSQPYQKQTILPFLRQHFNENAVSKALPDITIHYHTSVIPAKQKPFQFIEFIFRKCAHLFVYGMFAVTVYIALVPFRLRLFFGFAASLATVTCIALLDEWNQKSIQRTSTIEDVAVDVTGGAICLIIGIAIYRCFILLNHLRNRQSTDITKQ</sequence>
<name>A0A328U7W5_9BACL</name>
<feature type="transmembrane region" description="Helical" evidence="1">
    <location>
        <begin position="9"/>
        <end position="27"/>
    </location>
</feature>
<dbReference type="AlphaFoldDB" id="A0A328U7W5"/>
<reference evidence="3 4" key="1">
    <citation type="submission" date="2018-06" db="EMBL/GenBank/DDBJ databases">
        <title>Paenibacillus montanisoli sp. nov., isolated from mountain area soil.</title>
        <authorList>
            <person name="Wu M."/>
        </authorList>
    </citation>
    <scope>NUCLEOTIDE SEQUENCE [LARGE SCALE GENOMIC DNA]</scope>
    <source>
        <strain evidence="3 4">RA17</strain>
    </source>
</reference>
<dbReference type="Pfam" id="PF04892">
    <property type="entry name" value="VanZ"/>
    <property type="match status" value="1"/>
</dbReference>
<keyword evidence="1" id="KW-0812">Transmembrane</keyword>
<protein>
    <submittedName>
        <fullName evidence="3">VanZ family protein</fullName>
    </submittedName>
</protein>
<keyword evidence="4" id="KW-1185">Reference proteome</keyword>
<keyword evidence="1" id="KW-0472">Membrane</keyword>
<dbReference type="InterPro" id="IPR006976">
    <property type="entry name" value="VanZ-like"/>
</dbReference>
<evidence type="ECO:0000259" key="2">
    <source>
        <dbReference type="Pfam" id="PF04892"/>
    </source>
</evidence>
<feature type="domain" description="VanZ-like" evidence="2">
    <location>
        <begin position="16"/>
        <end position="154"/>
    </location>
</feature>
<keyword evidence="1" id="KW-1133">Transmembrane helix</keyword>
<feature type="transmembrane region" description="Helical" evidence="1">
    <location>
        <begin position="144"/>
        <end position="164"/>
    </location>
</feature>
<dbReference type="OrthoDB" id="291892at2"/>
<dbReference type="RefSeq" id="WP_112880614.1">
    <property type="nucleotide sequence ID" value="NZ_QLUW01000001.1"/>
</dbReference>
<comment type="caution">
    <text evidence="3">The sequence shown here is derived from an EMBL/GenBank/DDBJ whole genome shotgun (WGS) entry which is preliminary data.</text>
</comment>
<evidence type="ECO:0000313" key="3">
    <source>
        <dbReference type="EMBL" id="RAP77491.1"/>
    </source>
</evidence>
<evidence type="ECO:0000256" key="1">
    <source>
        <dbReference type="SAM" id="Phobius"/>
    </source>
</evidence>
<dbReference type="NCBIfam" id="NF037970">
    <property type="entry name" value="vanZ_1"/>
    <property type="match status" value="1"/>
</dbReference>
<evidence type="ECO:0000313" key="4">
    <source>
        <dbReference type="Proteomes" id="UP000249260"/>
    </source>
</evidence>
<accession>A0A328U7W5</accession>
<proteinExistence type="predicted"/>
<dbReference type="EMBL" id="QLUW01000001">
    <property type="protein sequence ID" value="RAP77491.1"/>
    <property type="molecule type" value="Genomic_DNA"/>
</dbReference>